<organism evidence="1 2">
    <name type="scientific">Salibaculum griseiflavum</name>
    <dbReference type="NCBI Taxonomy" id="1914409"/>
    <lineage>
        <taxon>Bacteria</taxon>
        <taxon>Pseudomonadati</taxon>
        <taxon>Pseudomonadota</taxon>
        <taxon>Alphaproteobacteria</taxon>
        <taxon>Rhodobacterales</taxon>
        <taxon>Roseobacteraceae</taxon>
        <taxon>Salibaculum</taxon>
    </lineage>
</organism>
<gene>
    <name evidence="1" type="ORF">DFK10_07070</name>
</gene>
<dbReference type="Proteomes" id="UP000245293">
    <property type="component" value="Unassembled WGS sequence"/>
</dbReference>
<protein>
    <submittedName>
        <fullName evidence="1">Uncharacterized protein</fullName>
    </submittedName>
</protein>
<evidence type="ECO:0000313" key="1">
    <source>
        <dbReference type="EMBL" id="PWG17149.1"/>
    </source>
</evidence>
<evidence type="ECO:0000313" key="2">
    <source>
        <dbReference type="Proteomes" id="UP000245293"/>
    </source>
</evidence>
<dbReference type="AlphaFoldDB" id="A0A2V1P3S6"/>
<sequence>MIAVQFPEPVIEGAEAANNALSMGLNTIADIARERMRRVFRLPEHKTEQGFRAFKLTQSNMMRWTGIEQKDPDTYAAQLEAFTDSLAPGWQPQAVIWEVGLREGYSLTAKVEELDIGTGPTFWRVSDEDRSFTICLDEALTLDAVAPLDLTKDDIFVCRDTALDDTLAANLALQCRLKVI</sequence>
<name>A0A2V1P3S6_9RHOB</name>
<comment type="caution">
    <text evidence="1">The sequence shown here is derived from an EMBL/GenBank/DDBJ whole genome shotgun (WGS) entry which is preliminary data.</text>
</comment>
<accession>A0A2V1P3S6</accession>
<keyword evidence="2" id="KW-1185">Reference proteome</keyword>
<dbReference type="RefSeq" id="WP_109388063.1">
    <property type="nucleotide sequence ID" value="NZ_QETF01000006.1"/>
</dbReference>
<dbReference type="OrthoDB" id="9816043at2"/>
<proteinExistence type="predicted"/>
<dbReference type="EMBL" id="QETF01000006">
    <property type="protein sequence ID" value="PWG17149.1"/>
    <property type="molecule type" value="Genomic_DNA"/>
</dbReference>
<reference evidence="2" key="1">
    <citation type="submission" date="2018-05" db="EMBL/GenBank/DDBJ databases">
        <authorList>
            <person name="Du Z."/>
            <person name="Wang X."/>
        </authorList>
    </citation>
    <scope>NUCLEOTIDE SEQUENCE [LARGE SCALE GENOMIC DNA]</scope>
    <source>
        <strain evidence="2">WDS4C29</strain>
    </source>
</reference>